<feature type="region of interest" description="Disordered" evidence="1">
    <location>
        <begin position="1"/>
        <end position="21"/>
    </location>
</feature>
<proteinExistence type="predicted"/>
<feature type="compositionally biased region" description="Basic residues" evidence="1">
    <location>
        <begin position="1"/>
        <end position="11"/>
    </location>
</feature>
<accession>A0AAV2ND77</accession>
<name>A0AAV2ND77_9HYME</name>
<dbReference type="AlphaFoldDB" id="A0AAV2ND77"/>
<organism evidence="2 3">
    <name type="scientific">Lasius platythorax</name>
    <dbReference type="NCBI Taxonomy" id="488582"/>
    <lineage>
        <taxon>Eukaryota</taxon>
        <taxon>Metazoa</taxon>
        <taxon>Ecdysozoa</taxon>
        <taxon>Arthropoda</taxon>
        <taxon>Hexapoda</taxon>
        <taxon>Insecta</taxon>
        <taxon>Pterygota</taxon>
        <taxon>Neoptera</taxon>
        <taxon>Endopterygota</taxon>
        <taxon>Hymenoptera</taxon>
        <taxon>Apocrita</taxon>
        <taxon>Aculeata</taxon>
        <taxon>Formicoidea</taxon>
        <taxon>Formicidae</taxon>
        <taxon>Formicinae</taxon>
        <taxon>Lasius</taxon>
        <taxon>Lasius</taxon>
    </lineage>
</organism>
<keyword evidence="3" id="KW-1185">Reference proteome</keyword>
<sequence length="114" mass="13224">MERKEQRRRWKRAEERKGDPAANVDVVSCRREKLEGSALVERSFLVLAKRGLDSRPRREREDELLVFLVVTVSRALNFPVVSPFSRATRALSRLEMKSAPRLETDLCYSDMTDS</sequence>
<protein>
    <submittedName>
        <fullName evidence="2">Uncharacterized protein</fullName>
    </submittedName>
</protein>
<dbReference type="EMBL" id="OZ034836">
    <property type="protein sequence ID" value="CAL1678097.1"/>
    <property type="molecule type" value="Genomic_DNA"/>
</dbReference>
<evidence type="ECO:0000313" key="2">
    <source>
        <dbReference type="EMBL" id="CAL1678097.1"/>
    </source>
</evidence>
<dbReference type="Proteomes" id="UP001497644">
    <property type="component" value="Chromosome 13"/>
</dbReference>
<reference evidence="2" key="1">
    <citation type="submission" date="2024-04" db="EMBL/GenBank/DDBJ databases">
        <authorList>
            <consortium name="Molecular Ecology Group"/>
        </authorList>
    </citation>
    <scope>NUCLEOTIDE SEQUENCE</scope>
</reference>
<evidence type="ECO:0000313" key="3">
    <source>
        <dbReference type="Proteomes" id="UP001497644"/>
    </source>
</evidence>
<evidence type="ECO:0000256" key="1">
    <source>
        <dbReference type="SAM" id="MobiDB-lite"/>
    </source>
</evidence>
<gene>
    <name evidence="2" type="ORF">LPLAT_LOCUS3991</name>
</gene>